<feature type="compositionally biased region" description="Basic and acidic residues" evidence="1">
    <location>
        <begin position="35"/>
        <end position="47"/>
    </location>
</feature>
<name>A0A914Z4G2_9BILA</name>
<keyword evidence="2" id="KW-0472">Membrane</keyword>
<feature type="compositionally biased region" description="Polar residues" evidence="1">
    <location>
        <begin position="48"/>
        <end position="60"/>
    </location>
</feature>
<evidence type="ECO:0000256" key="2">
    <source>
        <dbReference type="SAM" id="Phobius"/>
    </source>
</evidence>
<dbReference type="WBParaSite" id="PSU_v2.g6781.t1">
    <property type="protein sequence ID" value="PSU_v2.g6781.t1"/>
    <property type="gene ID" value="PSU_v2.g6781"/>
</dbReference>
<feature type="compositionally biased region" description="Polar residues" evidence="1">
    <location>
        <begin position="85"/>
        <end position="102"/>
    </location>
</feature>
<keyword evidence="2" id="KW-0812">Transmembrane</keyword>
<proteinExistence type="predicted"/>
<sequence length="143" mass="15152">MSTLLINLESIALLSLFHGLTFVWILIFQCAKKPPINDKKHPSRSEMKQPSSYSTNNSTAPPKPGLSEAGAGTSQVSGVPPGANSFAQQTGNQSTMPATSNMTQTQQSQAGTQQSQASKKPTTEDDGGYDNLNPSSKPIESVK</sequence>
<evidence type="ECO:0000313" key="3">
    <source>
        <dbReference type="Proteomes" id="UP000887577"/>
    </source>
</evidence>
<dbReference type="Proteomes" id="UP000887577">
    <property type="component" value="Unplaced"/>
</dbReference>
<feature type="region of interest" description="Disordered" evidence="1">
    <location>
        <begin position="35"/>
        <end position="143"/>
    </location>
</feature>
<accession>A0A914Z4G2</accession>
<reference evidence="4" key="1">
    <citation type="submission" date="2022-11" db="UniProtKB">
        <authorList>
            <consortium name="WormBaseParasite"/>
        </authorList>
    </citation>
    <scope>IDENTIFICATION</scope>
</reference>
<keyword evidence="2" id="KW-1133">Transmembrane helix</keyword>
<evidence type="ECO:0000256" key="1">
    <source>
        <dbReference type="SAM" id="MobiDB-lite"/>
    </source>
</evidence>
<protein>
    <submittedName>
        <fullName evidence="4">Uncharacterized protein</fullName>
    </submittedName>
</protein>
<feature type="transmembrane region" description="Helical" evidence="2">
    <location>
        <begin position="12"/>
        <end position="31"/>
    </location>
</feature>
<feature type="compositionally biased region" description="Polar residues" evidence="1">
    <location>
        <begin position="132"/>
        <end position="143"/>
    </location>
</feature>
<evidence type="ECO:0000313" key="4">
    <source>
        <dbReference type="WBParaSite" id="PSU_v2.g6781.t1"/>
    </source>
</evidence>
<organism evidence="3 4">
    <name type="scientific">Panagrolaimus superbus</name>
    <dbReference type="NCBI Taxonomy" id="310955"/>
    <lineage>
        <taxon>Eukaryota</taxon>
        <taxon>Metazoa</taxon>
        <taxon>Ecdysozoa</taxon>
        <taxon>Nematoda</taxon>
        <taxon>Chromadorea</taxon>
        <taxon>Rhabditida</taxon>
        <taxon>Tylenchina</taxon>
        <taxon>Panagrolaimomorpha</taxon>
        <taxon>Panagrolaimoidea</taxon>
        <taxon>Panagrolaimidae</taxon>
        <taxon>Panagrolaimus</taxon>
    </lineage>
</organism>
<dbReference type="AlphaFoldDB" id="A0A914Z4G2"/>
<keyword evidence="3" id="KW-1185">Reference proteome</keyword>
<feature type="compositionally biased region" description="Low complexity" evidence="1">
    <location>
        <begin position="103"/>
        <end position="118"/>
    </location>
</feature>